<dbReference type="PANTHER" id="PTHR23504">
    <property type="entry name" value="MAJOR FACILITATOR SUPERFAMILY DOMAIN-CONTAINING PROTEIN 10"/>
    <property type="match status" value="1"/>
</dbReference>
<dbReference type="Gene3D" id="1.20.1250.20">
    <property type="entry name" value="MFS general substrate transporter like domains"/>
    <property type="match status" value="1"/>
</dbReference>
<dbReference type="Proteomes" id="UP000077755">
    <property type="component" value="Chromosome 6"/>
</dbReference>
<feature type="transmembrane region" description="Helical" evidence="7">
    <location>
        <begin position="263"/>
        <end position="286"/>
    </location>
</feature>
<evidence type="ECO:0000256" key="2">
    <source>
        <dbReference type="ARBA" id="ARBA00022448"/>
    </source>
</evidence>
<evidence type="ECO:0000256" key="1">
    <source>
        <dbReference type="ARBA" id="ARBA00004141"/>
    </source>
</evidence>
<keyword evidence="3 7" id="KW-0812">Transmembrane</keyword>
<dbReference type="EMBL" id="CP093348">
    <property type="protein sequence ID" value="WOH03825.1"/>
    <property type="molecule type" value="Genomic_DNA"/>
</dbReference>
<keyword evidence="4 7" id="KW-1133">Transmembrane helix</keyword>
<evidence type="ECO:0000256" key="4">
    <source>
        <dbReference type="ARBA" id="ARBA00022989"/>
    </source>
</evidence>
<organism evidence="8 9">
    <name type="scientific">Daucus carota subsp. sativus</name>
    <name type="common">Carrot</name>
    <dbReference type="NCBI Taxonomy" id="79200"/>
    <lineage>
        <taxon>Eukaryota</taxon>
        <taxon>Viridiplantae</taxon>
        <taxon>Streptophyta</taxon>
        <taxon>Embryophyta</taxon>
        <taxon>Tracheophyta</taxon>
        <taxon>Spermatophyta</taxon>
        <taxon>Magnoliopsida</taxon>
        <taxon>eudicotyledons</taxon>
        <taxon>Gunneridae</taxon>
        <taxon>Pentapetalae</taxon>
        <taxon>asterids</taxon>
        <taxon>campanulids</taxon>
        <taxon>Apiales</taxon>
        <taxon>Apiaceae</taxon>
        <taxon>Apioideae</taxon>
        <taxon>Scandiceae</taxon>
        <taxon>Daucinae</taxon>
        <taxon>Daucus</taxon>
        <taxon>Daucus sect. Daucus</taxon>
    </lineage>
</organism>
<evidence type="ECO:0008006" key="10">
    <source>
        <dbReference type="Google" id="ProtNLM"/>
    </source>
</evidence>
<evidence type="ECO:0000313" key="9">
    <source>
        <dbReference type="Proteomes" id="UP000077755"/>
    </source>
</evidence>
<dbReference type="AlphaFoldDB" id="A0AAF0X9B2"/>
<evidence type="ECO:0000256" key="7">
    <source>
        <dbReference type="SAM" id="Phobius"/>
    </source>
</evidence>
<evidence type="ECO:0000256" key="6">
    <source>
        <dbReference type="ARBA" id="ARBA00044504"/>
    </source>
</evidence>
<name>A0AAF0X9B2_DAUCS</name>
<reference evidence="8" key="2">
    <citation type="submission" date="2022-03" db="EMBL/GenBank/DDBJ databases">
        <title>Draft title - Genomic analysis of global carrot germplasm unveils the trajectory of domestication and the origin of high carotenoid orange carrot.</title>
        <authorList>
            <person name="Iorizzo M."/>
            <person name="Ellison S."/>
            <person name="Senalik D."/>
            <person name="Macko-Podgorni A."/>
            <person name="Grzebelus D."/>
            <person name="Bostan H."/>
            <person name="Rolling W."/>
            <person name="Curaba J."/>
            <person name="Simon P."/>
        </authorList>
    </citation>
    <scope>NUCLEOTIDE SEQUENCE</scope>
    <source>
        <tissue evidence="8">Leaf</tissue>
    </source>
</reference>
<feature type="transmembrane region" description="Helical" evidence="7">
    <location>
        <begin position="227"/>
        <end position="251"/>
    </location>
</feature>
<evidence type="ECO:0000256" key="5">
    <source>
        <dbReference type="ARBA" id="ARBA00023136"/>
    </source>
</evidence>
<feature type="transmembrane region" description="Helical" evidence="7">
    <location>
        <begin position="306"/>
        <end position="332"/>
    </location>
</feature>
<feature type="transmembrane region" description="Helical" evidence="7">
    <location>
        <begin position="157"/>
        <end position="173"/>
    </location>
</feature>
<dbReference type="PRINTS" id="PR01035">
    <property type="entry name" value="TCRTETA"/>
</dbReference>
<gene>
    <name evidence="8" type="ORF">DCAR_0623225</name>
</gene>
<dbReference type="SUPFAM" id="SSF103473">
    <property type="entry name" value="MFS general substrate transporter"/>
    <property type="match status" value="1"/>
</dbReference>
<comment type="subcellular location">
    <subcellularLocation>
        <location evidence="1">Membrane</location>
        <topology evidence="1">Multi-pass membrane protein</topology>
    </subcellularLocation>
</comment>
<evidence type="ECO:0000256" key="3">
    <source>
        <dbReference type="ARBA" id="ARBA00022692"/>
    </source>
</evidence>
<reference evidence="8" key="1">
    <citation type="journal article" date="2016" name="Nat. Genet.">
        <title>A high-quality carrot genome assembly provides new insights into carotenoid accumulation and asterid genome evolution.</title>
        <authorList>
            <person name="Iorizzo M."/>
            <person name="Ellison S."/>
            <person name="Senalik D."/>
            <person name="Zeng P."/>
            <person name="Satapoomin P."/>
            <person name="Huang J."/>
            <person name="Bowman M."/>
            <person name="Iovene M."/>
            <person name="Sanseverino W."/>
            <person name="Cavagnaro P."/>
            <person name="Yildiz M."/>
            <person name="Macko-Podgorni A."/>
            <person name="Moranska E."/>
            <person name="Grzebelus E."/>
            <person name="Grzebelus D."/>
            <person name="Ashrafi H."/>
            <person name="Zheng Z."/>
            <person name="Cheng S."/>
            <person name="Spooner D."/>
            <person name="Van Deynze A."/>
            <person name="Simon P."/>
        </authorList>
    </citation>
    <scope>NUCLEOTIDE SEQUENCE</scope>
    <source>
        <tissue evidence="8">Leaf</tissue>
    </source>
</reference>
<comment type="similarity">
    <text evidence="6">Belongs to the major facilitator superfamily. Phosphate:H(+) symporter (TC 2.A.1.9) family.</text>
</comment>
<dbReference type="GO" id="GO:0022857">
    <property type="term" value="F:transmembrane transporter activity"/>
    <property type="evidence" value="ECO:0007669"/>
    <property type="project" value="InterPro"/>
</dbReference>
<proteinExistence type="inferred from homology"/>
<dbReference type="InterPro" id="IPR011701">
    <property type="entry name" value="MFS"/>
</dbReference>
<evidence type="ECO:0000313" key="8">
    <source>
        <dbReference type="EMBL" id="WOH03825.1"/>
    </source>
</evidence>
<feature type="transmembrane region" description="Helical" evidence="7">
    <location>
        <begin position="353"/>
        <end position="378"/>
    </location>
</feature>
<protein>
    <recommendedName>
        <fullName evidence="10">Major facilitator superfamily (MFS) profile domain-containing protein</fullName>
    </recommendedName>
</protein>
<dbReference type="GO" id="GO:0016020">
    <property type="term" value="C:membrane"/>
    <property type="evidence" value="ECO:0007669"/>
    <property type="project" value="UniProtKB-SubCell"/>
</dbReference>
<dbReference type="InterPro" id="IPR036259">
    <property type="entry name" value="MFS_trans_sf"/>
</dbReference>
<accession>A0AAF0X9B2</accession>
<dbReference type="Pfam" id="PF07690">
    <property type="entry name" value="MFS_1"/>
    <property type="match status" value="1"/>
</dbReference>
<sequence>MENDERLGRLRHLFVTLFLSNGQIGLYLNGFILYNIIGVGSMIMMPLIGNLSDVYGTKTMLTLPMTMFVIPLAILAYSKKRYYFYAYFVLRIVTAMVANDSVQCLALAYVHKNDILLFAHKGKRCTVIEVLSGVGSSAYLGGTLVARFRSDAQASQVSAFISILATVYMRIFLKESSRHNEVVRQPLLKTSKEHYESDGDSSSMTKVFKKIPSPADFVFLLKSSPTFLLAVTVAFFQSFGDGGLASSLLYILKARFQFNKDQFADLMLIGYLSSVISQLLIMPLLIPLLGEEKLLSIGMLVGFLNMLVYSIAWSVWIPYAMTGFCMFIMFASPCLRSMVSKQVSHNEHGMDQGCISGISSIANIIAPLVFSPLTALFLSNNAPFHFVGFSLLCVGLAYLIAFIPNTMVTAATRS</sequence>
<keyword evidence="2" id="KW-0813">Transport</keyword>
<feature type="transmembrane region" description="Helical" evidence="7">
    <location>
        <begin position="384"/>
        <end position="403"/>
    </location>
</feature>
<keyword evidence="9" id="KW-1185">Reference proteome</keyword>
<keyword evidence="5 7" id="KW-0472">Membrane</keyword>
<feature type="transmembrane region" description="Helical" evidence="7">
    <location>
        <begin position="84"/>
        <end position="110"/>
    </location>
</feature>
<feature type="transmembrane region" description="Helical" evidence="7">
    <location>
        <begin position="60"/>
        <end position="78"/>
    </location>
</feature>
<dbReference type="PANTHER" id="PTHR23504:SF95">
    <property type="entry name" value="MAJOR FACILITATOR SUPERFAMILY PROTEIN"/>
    <property type="match status" value="1"/>
</dbReference>
<dbReference type="InterPro" id="IPR001958">
    <property type="entry name" value="Tet-R_TetA/multi-R_MdtG-like"/>
</dbReference>